<evidence type="ECO:0000256" key="4">
    <source>
        <dbReference type="ARBA" id="ARBA00022692"/>
    </source>
</evidence>
<evidence type="ECO:0000256" key="5">
    <source>
        <dbReference type="ARBA" id="ARBA00022832"/>
    </source>
</evidence>
<evidence type="ECO:0000256" key="11">
    <source>
        <dbReference type="SAM" id="Phobius"/>
    </source>
</evidence>
<keyword evidence="6 11" id="KW-1133">Transmembrane helix</keyword>
<evidence type="ECO:0000256" key="7">
    <source>
        <dbReference type="ARBA" id="ARBA00023098"/>
    </source>
</evidence>
<feature type="transmembrane region" description="Helical" evidence="11">
    <location>
        <begin position="339"/>
        <end position="362"/>
    </location>
</feature>
<dbReference type="GO" id="GO:0006633">
    <property type="term" value="P:fatty acid biosynthetic process"/>
    <property type="evidence" value="ECO:0007669"/>
    <property type="project" value="UniProtKB-KW"/>
</dbReference>
<feature type="transmembrane region" description="Helical" evidence="11">
    <location>
        <begin position="410"/>
        <end position="431"/>
    </location>
</feature>
<dbReference type="Pfam" id="PF01151">
    <property type="entry name" value="ELO"/>
    <property type="match status" value="1"/>
</dbReference>
<keyword evidence="9" id="KW-0275">Fatty acid biosynthesis</keyword>
<dbReference type="AlphaFoldDB" id="A0A226F3E6"/>
<accession>A0A226F3E6</accession>
<name>A0A226F3E6_FOLCA</name>
<protein>
    <submittedName>
        <fullName evidence="12">Elongation of very long chain fatty acids protein 4</fullName>
    </submittedName>
</protein>
<evidence type="ECO:0000256" key="3">
    <source>
        <dbReference type="ARBA" id="ARBA00022679"/>
    </source>
</evidence>
<feature type="region of interest" description="Disordered" evidence="10">
    <location>
        <begin position="447"/>
        <end position="477"/>
    </location>
</feature>
<feature type="compositionally biased region" description="Polar residues" evidence="10">
    <location>
        <begin position="447"/>
        <end position="470"/>
    </location>
</feature>
<organism evidence="12 13">
    <name type="scientific">Folsomia candida</name>
    <name type="common">Springtail</name>
    <dbReference type="NCBI Taxonomy" id="158441"/>
    <lineage>
        <taxon>Eukaryota</taxon>
        <taxon>Metazoa</taxon>
        <taxon>Ecdysozoa</taxon>
        <taxon>Arthropoda</taxon>
        <taxon>Hexapoda</taxon>
        <taxon>Collembola</taxon>
        <taxon>Entomobryomorpha</taxon>
        <taxon>Isotomoidea</taxon>
        <taxon>Isotomidae</taxon>
        <taxon>Proisotominae</taxon>
        <taxon>Folsomia</taxon>
    </lineage>
</organism>
<evidence type="ECO:0000313" key="13">
    <source>
        <dbReference type="Proteomes" id="UP000198287"/>
    </source>
</evidence>
<evidence type="ECO:0000256" key="2">
    <source>
        <dbReference type="ARBA" id="ARBA00022516"/>
    </source>
</evidence>
<dbReference type="EMBL" id="LNIX01000001">
    <property type="protein sequence ID" value="OXA63880.1"/>
    <property type="molecule type" value="Genomic_DNA"/>
</dbReference>
<keyword evidence="2" id="KW-0444">Lipid biosynthesis</keyword>
<dbReference type="Proteomes" id="UP000198287">
    <property type="component" value="Unassembled WGS sequence"/>
</dbReference>
<keyword evidence="7" id="KW-0443">Lipid metabolism</keyword>
<dbReference type="InterPro" id="IPR002076">
    <property type="entry name" value="ELO_fam"/>
</dbReference>
<keyword evidence="5" id="KW-0276">Fatty acid metabolism</keyword>
<comment type="subcellular location">
    <subcellularLocation>
        <location evidence="1">Membrane</location>
        <topology evidence="1">Multi-pass membrane protein</topology>
    </subcellularLocation>
</comment>
<gene>
    <name evidence="12" type="ORF">Fcan01_01835</name>
</gene>
<evidence type="ECO:0000313" key="12">
    <source>
        <dbReference type="EMBL" id="OXA63880.1"/>
    </source>
</evidence>
<feature type="non-terminal residue" evidence="12">
    <location>
        <position position="1"/>
    </location>
</feature>
<keyword evidence="4 11" id="KW-0812">Transmembrane</keyword>
<evidence type="ECO:0000256" key="9">
    <source>
        <dbReference type="ARBA" id="ARBA00023160"/>
    </source>
</evidence>
<evidence type="ECO:0000256" key="8">
    <source>
        <dbReference type="ARBA" id="ARBA00023136"/>
    </source>
</evidence>
<dbReference type="STRING" id="158441.A0A226F3E6"/>
<sequence length="569" mass="64052">EVEMYPCAEQYCRDTIYRSYINDNVLKFRKWIGPEKLKNQPVDIAAWNSIVETLKSNETIQNVREIQILFDDVISSSPNPLLNLDKYTGYDFEKTMDGFNNLTKLVIRGKAANDDLLRAVGEHCYRLKYLDINGSAATSDGIRLLFFKDVESENSPTLMPLRQSLVLNVRTQFCEDIFCFVRGLLACTHAILPSFEVRIDDIGYEVGFLLFSNERLIAYCQLDQLTVINFCSYTQSVCQFIPIDLLGHFAPNLQRIKAPLKGTVSDKYPLNDLKQVTISMVYEWETIKTIVKKCRELVYLEIRELLYHPSAVGDEDIFQLFERGSENLEVFRLLFKNNITLLGGVILASINTFFHVITYLYFHIVTLHVGGAKLSSFKTVATISQIVQFSLGIAHCITAAIKNCGYPRSVLILLIIYIASFILLHVGRGYIPGHIICQGRGDDDLSQTVPSVTHSQRSPAPSISSANSTFLPRPASMPSETKTAIIKQSKKQISEFGGSTSKQGTANKYNGSIVSTVDGDEDIRVVSTAMNEFGTFLSRRQRPRPIENSLDRLVANGIKLIRDVKTKTL</sequence>
<dbReference type="GO" id="GO:0009922">
    <property type="term" value="F:fatty acid elongase activity"/>
    <property type="evidence" value="ECO:0007669"/>
    <property type="project" value="InterPro"/>
</dbReference>
<keyword evidence="3" id="KW-0808">Transferase</keyword>
<evidence type="ECO:0000256" key="1">
    <source>
        <dbReference type="ARBA" id="ARBA00004141"/>
    </source>
</evidence>
<dbReference type="SUPFAM" id="SSF52047">
    <property type="entry name" value="RNI-like"/>
    <property type="match status" value="1"/>
</dbReference>
<keyword evidence="8 11" id="KW-0472">Membrane</keyword>
<reference evidence="12 13" key="1">
    <citation type="submission" date="2015-12" db="EMBL/GenBank/DDBJ databases">
        <title>The genome of Folsomia candida.</title>
        <authorList>
            <person name="Faddeeva A."/>
            <person name="Derks M.F."/>
            <person name="Anvar Y."/>
            <person name="Smit S."/>
            <person name="Van Straalen N."/>
            <person name="Roelofs D."/>
        </authorList>
    </citation>
    <scope>NUCLEOTIDE SEQUENCE [LARGE SCALE GENOMIC DNA]</scope>
    <source>
        <strain evidence="12 13">VU population</strain>
        <tissue evidence="12">Whole body</tissue>
    </source>
</reference>
<evidence type="ECO:0000256" key="10">
    <source>
        <dbReference type="SAM" id="MobiDB-lite"/>
    </source>
</evidence>
<evidence type="ECO:0000256" key="6">
    <source>
        <dbReference type="ARBA" id="ARBA00022989"/>
    </source>
</evidence>
<dbReference type="GO" id="GO:0016020">
    <property type="term" value="C:membrane"/>
    <property type="evidence" value="ECO:0007669"/>
    <property type="project" value="UniProtKB-SubCell"/>
</dbReference>
<keyword evidence="13" id="KW-1185">Reference proteome</keyword>
<comment type="caution">
    <text evidence="12">The sequence shown here is derived from an EMBL/GenBank/DDBJ whole genome shotgun (WGS) entry which is preliminary data.</text>
</comment>
<proteinExistence type="predicted"/>
<dbReference type="OrthoDB" id="434092at2759"/>